<dbReference type="GO" id="GO:0030154">
    <property type="term" value="P:cell differentiation"/>
    <property type="evidence" value="ECO:0007669"/>
    <property type="project" value="TreeGrafter"/>
</dbReference>
<keyword evidence="2" id="KW-0804">Transcription</keyword>
<feature type="DNA-binding region" description="HMG box" evidence="3">
    <location>
        <begin position="114"/>
        <end position="182"/>
    </location>
</feature>
<keyword evidence="6" id="KW-1185">Reference proteome</keyword>
<gene>
    <name evidence="5" type="ORF">RHIMIDRAFT_241004</name>
</gene>
<dbReference type="EMBL" id="KZ303860">
    <property type="protein sequence ID" value="PHZ09124.1"/>
    <property type="molecule type" value="Genomic_DNA"/>
</dbReference>
<dbReference type="InterPro" id="IPR050140">
    <property type="entry name" value="SRY-related_HMG-box_TF-like"/>
</dbReference>
<dbReference type="SUPFAM" id="SSF47095">
    <property type="entry name" value="HMG-box"/>
    <property type="match status" value="1"/>
</dbReference>
<protein>
    <submittedName>
        <fullName evidence="5">Sex plus protein</fullName>
    </submittedName>
</protein>
<dbReference type="PANTHER" id="PTHR10270">
    <property type="entry name" value="SOX TRANSCRIPTION FACTOR"/>
    <property type="match status" value="1"/>
</dbReference>
<dbReference type="Pfam" id="PF00505">
    <property type="entry name" value="HMG_box"/>
    <property type="match status" value="1"/>
</dbReference>
<evidence type="ECO:0000313" key="6">
    <source>
        <dbReference type="Proteomes" id="UP000242254"/>
    </source>
</evidence>
<evidence type="ECO:0000256" key="2">
    <source>
        <dbReference type="ARBA" id="ARBA00023163"/>
    </source>
</evidence>
<organism evidence="5 6">
    <name type="scientific">Rhizopus microsporus ATCC 52813</name>
    <dbReference type="NCBI Taxonomy" id="1340429"/>
    <lineage>
        <taxon>Eukaryota</taxon>
        <taxon>Fungi</taxon>
        <taxon>Fungi incertae sedis</taxon>
        <taxon>Mucoromycota</taxon>
        <taxon>Mucoromycotina</taxon>
        <taxon>Mucoromycetes</taxon>
        <taxon>Mucorales</taxon>
        <taxon>Mucorineae</taxon>
        <taxon>Rhizopodaceae</taxon>
        <taxon>Rhizopus</taxon>
    </lineage>
</organism>
<dbReference type="GeneID" id="35440482"/>
<dbReference type="SMART" id="SM00398">
    <property type="entry name" value="HMG"/>
    <property type="match status" value="1"/>
</dbReference>
<evidence type="ECO:0000256" key="1">
    <source>
        <dbReference type="ARBA" id="ARBA00023125"/>
    </source>
</evidence>
<feature type="domain" description="HMG box" evidence="4">
    <location>
        <begin position="114"/>
        <end position="182"/>
    </location>
</feature>
<dbReference type="GO" id="GO:0000978">
    <property type="term" value="F:RNA polymerase II cis-regulatory region sequence-specific DNA binding"/>
    <property type="evidence" value="ECO:0007669"/>
    <property type="project" value="TreeGrafter"/>
</dbReference>
<keyword evidence="1 3" id="KW-0238">DNA-binding</keyword>
<dbReference type="AlphaFoldDB" id="A0A2G4SK26"/>
<dbReference type="STRING" id="1340429.A0A2G4SK26"/>
<evidence type="ECO:0000313" key="5">
    <source>
        <dbReference type="EMBL" id="PHZ09124.1"/>
    </source>
</evidence>
<dbReference type="Gene3D" id="1.10.30.10">
    <property type="entry name" value="High mobility group box domain"/>
    <property type="match status" value="1"/>
</dbReference>
<dbReference type="Proteomes" id="UP000242254">
    <property type="component" value="Unassembled WGS sequence"/>
</dbReference>
<dbReference type="InterPro" id="IPR009071">
    <property type="entry name" value="HMG_box_dom"/>
</dbReference>
<name>A0A2G4SK26_RHIZD</name>
<proteinExistence type="predicted"/>
<dbReference type="RefSeq" id="XP_023462832.1">
    <property type="nucleotide sequence ID" value="XM_023609492.1"/>
</dbReference>
<evidence type="ECO:0000256" key="3">
    <source>
        <dbReference type="PROSITE-ProRule" id="PRU00267"/>
    </source>
</evidence>
<accession>A0A2G4SK26</accession>
<dbReference type="PROSITE" id="PS50118">
    <property type="entry name" value="HMG_BOX_2"/>
    <property type="match status" value="1"/>
</dbReference>
<evidence type="ECO:0000259" key="4">
    <source>
        <dbReference type="PROSITE" id="PS50118"/>
    </source>
</evidence>
<dbReference type="InterPro" id="IPR036910">
    <property type="entry name" value="HMG_box_dom_sf"/>
</dbReference>
<sequence>MKQQVEKGPMSPRRLLKPKISDDSSKVLPVDDLLLLQEQGETSILISPSNVRIKAKDILNMIDNRQDFITLPDNDYCILRNDIFSVLHAYGDRQADQHTVELFLMDIDFDVSTSKRPTNAFILYRTAWGKTVRSMFPEFNNSQISKILGAMWKWSGNQVKDKYIQRANEYRKIHKEKYPNFVYSTKRVDKNKQVSATDDHHFECNYADLGLQGSMVNQLVHSGTADDNKSADALGNNFCSNNNYSGFTQKQNFATVSDISNSEWQKVCDLVLDILSSGIPEDSVIDDQYWDILQNVDLEQSFFYNDWAAAVNLSQP</sequence>
<dbReference type="GO" id="GO:0005634">
    <property type="term" value="C:nucleus"/>
    <property type="evidence" value="ECO:0007669"/>
    <property type="project" value="UniProtKB-UniRule"/>
</dbReference>
<dbReference type="PANTHER" id="PTHR10270:SF161">
    <property type="entry name" value="SEX-DETERMINING REGION Y PROTEIN"/>
    <property type="match status" value="1"/>
</dbReference>
<keyword evidence="3" id="KW-0539">Nucleus</keyword>
<dbReference type="GO" id="GO:0001228">
    <property type="term" value="F:DNA-binding transcription activator activity, RNA polymerase II-specific"/>
    <property type="evidence" value="ECO:0007669"/>
    <property type="project" value="TreeGrafter"/>
</dbReference>
<reference evidence="5 6" key="1">
    <citation type="journal article" date="2016" name="Proc. Natl. Acad. Sci. U.S.A.">
        <title>Lipid metabolic changes in an early divergent fungus govern the establishment of a mutualistic symbiosis with endobacteria.</title>
        <authorList>
            <person name="Lastovetsky O.A."/>
            <person name="Gaspar M.L."/>
            <person name="Mondo S.J."/>
            <person name="LaButti K.M."/>
            <person name="Sandor L."/>
            <person name="Grigoriev I.V."/>
            <person name="Henry S.A."/>
            <person name="Pawlowska T.E."/>
        </authorList>
    </citation>
    <scope>NUCLEOTIDE SEQUENCE [LARGE SCALE GENOMIC DNA]</scope>
    <source>
        <strain evidence="5 6">ATCC 52813</strain>
    </source>
</reference>
<dbReference type="SMR" id="A0A2G4SK26"/>